<evidence type="ECO:0000256" key="3">
    <source>
        <dbReference type="ARBA" id="ARBA00023002"/>
    </source>
</evidence>
<proteinExistence type="inferred from homology"/>
<evidence type="ECO:0000256" key="1">
    <source>
        <dbReference type="ARBA" id="ARBA00022630"/>
    </source>
</evidence>
<comment type="subunit">
    <text evidence="6">Homodimer.</text>
</comment>
<dbReference type="HAMAP" id="MF_01216">
    <property type="entry name" value="Azoreductase_type1"/>
    <property type="match status" value="1"/>
</dbReference>
<comment type="function">
    <text evidence="6">Quinone reductase that provides resistance to thiol-specific stress caused by electrophilic quinones.</text>
</comment>
<dbReference type="InterPro" id="IPR003680">
    <property type="entry name" value="Flavodoxin_fold"/>
</dbReference>
<evidence type="ECO:0000259" key="7">
    <source>
        <dbReference type="Pfam" id="PF02525"/>
    </source>
</evidence>
<dbReference type="SUPFAM" id="SSF52218">
    <property type="entry name" value="Flavoproteins"/>
    <property type="match status" value="1"/>
</dbReference>
<dbReference type="InterPro" id="IPR029039">
    <property type="entry name" value="Flavoprotein-like_sf"/>
</dbReference>
<dbReference type="Proteomes" id="UP001596548">
    <property type="component" value="Unassembled WGS sequence"/>
</dbReference>
<evidence type="ECO:0000313" key="8">
    <source>
        <dbReference type="EMBL" id="MFC7280028.1"/>
    </source>
</evidence>
<dbReference type="EC" id="1.6.5.-" evidence="6"/>
<name>A0ABW2I5E6_9ACTN</name>
<comment type="similarity">
    <text evidence="6">Belongs to the azoreductase type 1 family.</text>
</comment>
<reference evidence="9" key="1">
    <citation type="journal article" date="2019" name="Int. J. Syst. Evol. Microbiol.">
        <title>The Global Catalogue of Microorganisms (GCM) 10K type strain sequencing project: providing services to taxonomists for standard genome sequencing and annotation.</title>
        <authorList>
            <consortium name="The Broad Institute Genomics Platform"/>
            <consortium name="The Broad Institute Genome Sequencing Center for Infectious Disease"/>
            <person name="Wu L."/>
            <person name="Ma J."/>
        </authorList>
    </citation>
    <scope>NUCLEOTIDE SEQUENCE [LARGE SCALE GENOMIC DNA]</scope>
    <source>
        <strain evidence="9">XZYJT-10</strain>
    </source>
</reference>
<protein>
    <recommendedName>
        <fullName evidence="6">FMN dependent NADH:quinone oxidoreductase</fullName>
        <ecNumber evidence="6">1.6.5.-</ecNumber>
    </recommendedName>
    <alternativeName>
        <fullName evidence="6">Azo-dye reductase</fullName>
    </alternativeName>
    <alternativeName>
        <fullName evidence="6">FMN-dependent NADH-azo compound oxidoreductase</fullName>
    </alternativeName>
    <alternativeName>
        <fullName evidence="6">FMN-dependent NADH-azoreductase</fullName>
        <ecNumber evidence="6">1.7.1.17</ecNumber>
    </alternativeName>
</protein>
<dbReference type="InterPro" id="IPR023048">
    <property type="entry name" value="NADH:quinone_OxRdtase_FMN_depd"/>
</dbReference>
<comment type="cofactor">
    <cofactor evidence="6">
        <name>FMN</name>
        <dbReference type="ChEBI" id="CHEBI:58210"/>
    </cofactor>
    <text evidence="6">Binds 1 FMN per subunit.</text>
</comment>
<dbReference type="EMBL" id="JBHTBJ010000072">
    <property type="protein sequence ID" value="MFC7280028.1"/>
    <property type="molecule type" value="Genomic_DNA"/>
</dbReference>
<keyword evidence="4 6" id="KW-0520">NAD</keyword>
<evidence type="ECO:0000256" key="4">
    <source>
        <dbReference type="ARBA" id="ARBA00023027"/>
    </source>
</evidence>
<evidence type="ECO:0000256" key="5">
    <source>
        <dbReference type="ARBA" id="ARBA00048542"/>
    </source>
</evidence>
<keyword evidence="2 6" id="KW-0288">FMN</keyword>
<comment type="caution">
    <text evidence="8">The sequence shown here is derived from an EMBL/GenBank/DDBJ whole genome shotgun (WGS) entry which is preliminary data.</text>
</comment>
<evidence type="ECO:0000256" key="6">
    <source>
        <dbReference type="HAMAP-Rule" id="MF_01216"/>
    </source>
</evidence>
<dbReference type="Pfam" id="PF02525">
    <property type="entry name" value="Flavodoxin_2"/>
    <property type="match status" value="1"/>
</dbReference>
<dbReference type="PANTHER" id="PTHR43741">
    <property type="entry name" value="FMN-DEPENDENT NADH-AZOREDUCTASE 1"/>
    <property type="match status" value="1"/>
</dbReference>
<keyword evidence="3 6" id="KW-0560">Oxidoreductase</keyword>
<sequence>MTHLFHLDSSPRAAGFSRQIGAAYARAWRAANPGGRYTYRDLTAEPVPFIDEAWTEICDYALENEITDPERLSEGARTVRQKAAWAVVEPLLNDLVSADVVLMGVPMHNFSVPACLKAWIDQVTFPRAAIRARVVVAGARGGTYVPGSPRHPFDHQERYLRDFFKGHFAVDDITFVTAELTNARVDPYLGARRKDFEASVRDALKTAGGLAS</sequence>
<feature type="domain" description="Flavodoxin-like fold" evidence="7">
    <location>
        <begin position="3"/>
        <end position="182"/>
    </location>
</feature>
<keyword evidence="9" id="KW-1185">Reference proteome</keyword>
<dbReference type="EC" id="1.7.1.17" evidence="6"/>
<keyword evidence="1 6" id="KW-0285">Flavoprotein</keyword>
<dbReference type="RefSeq" id="WP_378977920.1">
    <property type="nucleotide sequence ID" value="NZ_JBHTBJ010000072.1"/>
</dbReference>
<evidence type="ECO:0000313" key="9">
    <source>
        <dbReference type="Proteomes" id="UP001596548"/>
    </source>
</evidence>
<comment type="catalytic activity">
    <reaction evidence="6">
        <text>2 a quinone + NADH + H(+) = 2 a 1,4-benzosemiquinone + NAD(+)</text>
        <dbReference type="Rhea" id="RHEA:65952"/>
        <dbReference type="ChEBI" id="CHEBI:15378"/>
        <dbReference type="ChEBI" id="CHEBI:57540"/>
        <dbReference type="ChEBI" id="CHEBI:57945"/>
        <dbReference type="ChEBI" id="CHEBI:132124"/>
        <dbReference type="ChEBI" id="CHEBI:134225"/>
    </reaction>
</comment>
<comment type="caution">
    <text evidence="6">Lacks conserved residue(s) required for the propagation of feature annotation.</text>
</comment>
<gene>
    <name evidence="6" type="primary">azoR</name>
    <name evidence="8" type="ORF">ACFQS1_39230</name>
</gene>
<comment type="function">
    <text evidence="6">Also exhibits azoreductase activity. Catalyzes the reductive cleavage of the azo bond in aromatic azo compounds to the corresponding amines.</text>
</comment>
<organism evidence="8 9">
    <name type="scientific">Paractinoplanes rhizophilus</name>
    <dbReference type="NCBI Taxonomy" id="1416877"/>
    <lineage>
        <taxon>Bacteria</taxon>
        <taxon>Bacillati</taxon>
        <taxon>Actinomycetota</taxon>
        <taxon>Actinomycetes</taxon>
        <taxon>Micromonosporales</taxon>
        <taxon>Micromonosporaceae</taxon>
        <taxon>Paractinoplanes</taxon>
    </lineage>
</organism>
<accession>A0ABW2I5E6</accession>
<dbReference type="InterPro" id="IPR050104">
    <property type="entry name" value="FMN-dep_NADH:Q_OxRdtase_AzoR1"/>
</dbReference>
<evidence type="ECO:0000256" key="2">
    <source>
        <dbReference type="ARBA" id="ARBA00022643"/>
    </source>
</evidence>
<feature type="binding site" evidence="6">
    <location>
        <position position="10"/>
    </location>
    <ligand>
        <name>FMN</name>
        <dbReference type="ChEBI" id="CHEBI:58210"/>
    </ligand>
</feature>
<dbReference type="Gene3D" id="3.40.50.360">
    <property type="match status" value="1"/>
</dbReference>
<comment type="catalytic activity">
    <reaction evidence="5">
        <text>N,N-dimethyl-1,4-phenylenediamine + anthranilate + 2 NAD(+) = 2-(4-dimethylaminophenyl)diazenylbenzoate + 2 NADH + 2 H(+)</text>
        <dbReference type="Rhea" id="RHEA:55872"/>
        <dbReference type="ChEBI" id="CHEBI:15378"/>
        <dbReference type="ChEBI" id="CHEBI:15783"/>
        <dbReference type="ChEBI" id="CHEBI:16567"/>
        <dbReference type="ChEBI" id="CHEBI:57540"/>
        <dbReference type="ChEBI" id="CHEBI:57945"/>
        <dbReference type="ChEBI" id="CHEBI:71579"/>
        <dbReference type="EC" id="1.7.1.17"/>
    </reaction>
    <physiologicalReaction direction="right-to-left" evidence="5">
        <dbReference type="Rhea" id="RHEA:55874"/>
    </physiologicalReaction>
</comment>
<dbReference type="PANTHER" id="PTHR43741:SF4">
    <property type="entry name" value="FMN-DEPENDENT NADH:QUINONE OXIDOREDUCTASE"/>
    <property type="match status" value="1"/>
</dbReference>